<evidence type="ECO:0000313" key="2">
    <source>
        <dbReference type="Proteomes" id="UP000448292"/>
    </source>
</evidence>
<accession>A0A7M3MJQ7</accession>
<sequence length="329" mass="37475">MGASGVTIAYSTHRPETLSRASLLMREHASIVLEEPETPGFHAMLRGEMDIEEYLLATEYEYPAFAERAAAMLQELAATRRVIQLDPYMDVLVSIHEFFTDGFGPADLEPDTVQAVVYDVEHRWTTALLNYYETSGTRSFDDLVHAVIAFARVDAERGRMRDAMRARGLLGLMHGDDPLPRPVYVEAGSIHFHLLNQLSRLLDSPPRVAYLMEDVSRRVWGRRQVLGPGDVLTMLFTYFPQYDKPRAALLAAQSLIHVKIQQKEEIVEELENPAPHTCDEAWSAGLAMALNHEECRELYERISRLPTPHARRLAEKYLNHLGRLPLRHF</sequence>
<dbReference type="Proteomes" id="UP000448292">
    <property type="component" value="Unassembled WGS sequence"/>
</dbReference>
<organism evidence="1 2">
    <name type="scientific">Oceanidesulfovibrio indonesiensis</name>
    <dbReference type="NCBI Taxonomy" id="54767"/>
    <lineage>
        <taxon>Bacteria</taxon>
        <taxon>Pseudomonadati</taxon>
        <taxon>Thermodesulfobacteriota</taxon>
        <taxon>Desulfovibrionia</taxon>
        <taxon>Desulfovibrionales</taxon>
        <taxon>Desulfovibrionaceae</taxon>
        <taxon>Oceanidesulfovibrio</taxon>
    </lineage>
</organism>
<evidence type="ECO:0000313" key="1">
    <source>
        <dbReference type="EMBL" id="TVM19746.1"/>
    </source>
</evidence>
<comment type="caution">
    <text evidence="1">The sequence shown here is derived from an EMBL/GenBank/DDBJ whole genome shotgun (WGS) entry which is preliminary data.</text>
</comment>
<protein>
    <submittedName>
        <fullName evidence="1">Uncharacterized protein</fullName>
    </submittedName>
</protein>
<dbReference type="EMBL" id="QMIE01000001">
    <property type="protein sequence ID" value="TVM19746.1"/>
    <property type="molecule type" value="Genomic_DNA"/>
</dbReference>
<proteinExistence type="predicted"/>
<reference evidence="1 2" key="1">
    <citation type="submission" date="2018-06" db="EMBL/GenBank/DDBJ databases">
        <title>Complete genome of Desulfovibrio indonesiensis P37SLT.</title>
        <authorList>
            <person name="Crispim J.S."/>
            <person name="Vidigal P.M.P."/>
            <person name="Silva L.C.F."/>
            <person name="Laguardia C.N."/>
            <person name="Araujo L.C."/>
            <person name="Dias R.S."/>
            <person name="Sousa M.P."/>
            <person name="Paula S.O."/>
            <person name="Silva C."/>
        </authorList>
    </citation>
    <scope>NUCLEOTIDE SEQUENCE [LARGE SCALE GENOMIC DNA]</scope>
    <source>
        <strain evidence="1 2">P37SLT</strain>
    </source>
</reference>
<keyword evidence="2" id="KW-1185">Reference proteome</keyword>
<name>A0A7M3MJQ7_9BACT</name>
<gene>
    <name evidence="1" type="ORF">DPQ33_00475</name>
</gene>
<dbReference type="AlphaFoldDB" id="A0A7M3MJQ7"/>